<dbReference type="Proteomes" id="UP000827872">
    <property type="component" value="Linkage Group LG06"/>
</dbReference>
<proteinExistence type="predicted"/>
<accession>A0ACB8FLS8</accession>
<sequence>MLGRTLTILAIKRLSSLSKRTLRLGSEHDRAGSQKSKKKGPTFAAPATGCCSAPWELAAQTHEPIAAGRNGLLTFGREGTPSRDGNLEILYWKHVKERLAAQRRLQKRMQSLLLDPAHEQLPLEEGEEPDPPEEEREEGILDNVVGDEGEDDFVEHDDIPPLEAEAPECMTGLNEVPDCLSYEELVRKNVELFIAHSQAYARETMLSRRVRDWEEKMGPQLEEQEAQGAFDIHRYGDCLTSRLGRVGEWRSFASLVAGEPAFEVCRSLLASLQLVSINGESRPAKLSSHMGCSEPFSL</sequence>
<gene>
    <name evidence="1" type="ORF">K3G42_002452</name>
</gene>
<dbReference type="EMBL" id="CM037619">
    <property type="protein sequence ID" value="KAH8006337.1"/>
    <property type="molecule type" value="Genomic_DNA"/>
</dbReference>
<reference evidence="1" key="1">
    <citation type="submission" date="2021-08" db="EMBL/GenBank/DDBJ databases">
        <title>The first chromosome-level gecko genome reveals the dynamic sex chromosomes of Neotropical dwarf geckos (Sphaerodactylidae: Sphaerodactylus).</title>
        <authorList>
            <person name="Pinto B.J."/>
            <person name="Keating S.E."/>
            <person name="Gamble T."/>
        </authorList>
    </citation>
    <scope>NUCLEOTIDE SEQUENCE</scope>
    <source>
        <strain evidence="1">TG3544</strain>
    </source>
</reference>
<comment type="caution">
    <text evidence="1">The sequence shown here is derived from an EMBL/GenBank/DDBJ whole genome shotgun (WGS) entry which is preliminary data.</text>
</comment>
<protein>
    <submittedName>
        <fullName evidence="1">Uncharacterized protein</fullName>
    </submittedName>
</protein>
<organism evidence="1 2">
    <name type="scientific">Sphaerodactylus townsendi</name>
    <dbReference type="NCBI Taxonomy" id="933632"/>
    <lineage>
        <taxon>Eukaryota</taxon>
        <taxon>Metazoa</taxon>
        <taxon>Chordata</taxon>
        <taxon>Craniata</taxon>
        <taxon>Vertebrata</taxon>
        <taxon>Euteleostomi</taxon>
        <taxon>Lepidosauria</taxon>
        <taxon>Squamata</taxon>
        <taxon>Bifurcata</taxon>
        <taxon>Gekkota</taxon>
        <taxon>Sphaerodactylidae</taxon>
        <taxon>Sphaerodactylus</taxon>
    </lineage>
</organism>
<name>A0ACB8FLS8_9SAUR</name>
<evidence type="ECO:0000313" key="1">
    <source>
        <dbReference type="EMBL" id="KAH8006337.1"/>
    </source>
</evidence>
<evidence type="ECO:0000313" key="2">
    <source>
        <dbReference type="Proteomes" id="UP000827872"/>
    </source>
</evidence>
<keyword evidence="2" id="KW-1185">Reference proteome</keyword>